<proteinExistence type="predicted"/>
<evidence type="ECO:0000313" key="5">
    <source>
        <dbReference type="Proteomes" id="UP000594261"/>
    </source>
</evidence>
<dbReference type="InParanoid" id="A0A7N2N470"/>
<dbReference type="Gramene" id="QL12p029522:mrna">
    <property type="protein sequence ID" value="QL12p029522:mrna:CDS:1"/>
    <property type="gene ID" value="QL12p029522"/>
</dbReference>
<dbReference type="Proteomes" id="UP000594261">
    <property type="component" value="Chromosome 12"/>
</dbReference>
<keyword evidence="1" id="KW-0413">Isomerase</keyword>
<keyword evidence="2" id="KW-0456">Lyase</keyword>
<name>A0A7N2N470_QUELO</name>
<protein>
    <submittedName>
        <fullName evidence="4">Uncharacterized protein</fullName>
    </submittedName>
</protein>
<sequence>MHVLHDAGCMALKIQSSESIECEKLGLVDAIASPEELLEVSRLWALDIAEGRRPRINTLQRTDKLGSITDARDTLNTARQRVR</sequence>
<dbReference type="PANTHER" id="PTHR23309:SF49">
    <property type="entry name" value="PEROXISOMAL BIFUNCTIONAL ENZYME"/>
    <property type="match status" value="1"/>
</dbReference>
<dbReference type="EnsemblPlants" id="QL12p029522:mrna">
    <property type="protein sequence ID" value="QL12p029522:mrna:CDS:1"/>
    <property type="gene ID" value="QL12p029522"/>
</dbReference>
<evidence type="ECO:0000256" key="2">
    <source>
        <dbReference type="ARBA" id="ARBA00023239"/>
    </source>
</evidence>
<reference evidence="4 5" key="1">
    <citation type="journal article" date="2016" name="G3 (Bethesda)">
        <title>First Draft Assembly and Annotation of the Genome of a California Endemic Oak Quercus lobata Nee (Fagaceae).</title>
        <authorList>
            <person name="Sork V.L."/>
            <person name="Fitz-Gibbon S.T."/>
            <person name="Puiu D."/>
            <person name="Crepeau M."/>
            <person name="Gugger P.F."/>
            <person name="Sherman R."/>
            <person name="Stevens K."/>
            <person name="Langley C.H."/>
            <person name="Pellegrini M."/>
            <person name="Salzberg S.L."/>
        </authorList>
    </citation>
    <scope>NUCLEOTIDE SEQUENCE [LARGE SCALE GENOMIC DNA]</scope>
    <source>
        <strain evidence="4 5">cv. SW786</strain>
    </source>
</reference>
<dbReference type="Gene3D" id="3.90.226.10">
    <property type="entry name" value="2-enoyl-CoA Hydratase, Chain A, domain 1"/>
    <property type="match status" value="1"/>
</dbReference>
<dbReference type="GO" id="GO:0016829">
    <property type="term" value="F:lyase activity"/>
    <property type="evidence" value="ECO:0007669"/>
    <property type="project" value="UniProtKB-KW"/>
</dbReference>
<dbReference type="PANTHER" id="PTHR23309">
    <property type="entry name" value="3-HYDROXYACYL-COA DEHYROGENASE"/>
    <property type="match status" value="1"/>
</dbReference>
<dbReference type="GO" id="GO:0006635">
    <property type="term" value="P:fatty acid beta-oxidation"/>
    <property type="evidence" value="ECO:0007669"/>
    <property type="project" value="TreeGrafter"/>
</dbReference>
<dbReference type="GO" id="GO:0005777">
    <property type="term" value="C:peroxisome"/>
    <property type="evidence" value="ECO:0007669"/>
    <property type="project" value="TreeGrafter"/>
</dbReference>
<evidence type="ECO:0000313" key="4">
    <source>
        <dbReference type="EnsemblPlants" id="QL12p029522:mrna:CDS:1"/>
    </source>
</evidence>
<reference evidence="4" key="2">
    <citation type="submission" date="2021-01" db="UniProtKB">
        <authorList>
            <consortium name="EnsemblPlants"/>
        </authorList>
    </citation>
    <scope>IDENTIFICATION</scope>
</reference>
<accession>A0A7N2N470</accession>
<evidence type="ECO:0000256" key="3">
    <source>
        <dbReference type="ARBA" id="ARBA00023268"/>
    </source>
</evidence>
<dbReference type="EMBL" id="LRBV02000012">
    <property type="status" value="NOT_ANNOTATED_CDS"/>
    <property type="molecule type" value="Genomic_DNA"/>
</dbReference>
<dbReference type="AlphaFoldDB" id="A0A7N2N470"/>
<evidence type="ECO:0000256" key="1">
    <source>
        <dbReference type="ARBA" id="ARBA00023235"/>
    </source>
</evidence>
<dbReference type="GO" id="GO:0016853">
    <property type="term" value="F:isomerase activity"/>
    <property type="evidence" value="ECO:0007669"/>
    <property type="project" value="UniProtKB-KW"/>
</dbReference>
<organism evidence="4 5">
    <name type="scientific">Quercus lobata</name>
    <name type="common">Valley oak</name>
    <dbReference type="NCBI Taxonomy" id="97700"/>
    <lineage>
        <taxon>Eukaryota</taxon>
        <taxon>Viridiplantae</taxon>
        <taxon>Streptophyta</taxon>
        <taxon>Embryophyta</taxon>
        <taxon>Tracheophyta</taxon>
        <taxon>Spermatophyta</taxon>
        <taxon>Magnoliopsida</taxon>
        <taxon>eudicotyledons</taxon>
        <taxon>Gunneridae</taxon>
        <taxon>Pentapetalae</taxon>
        <taxon>rosids</taxon>
        <taxon>fabids</taxon>
        <taxon>Fagales</taxon>
        <taxon>Fagaceae</taxon>
        <taxon>Quercus</taxon>
    </lineage>
</organism>
<keyword evidence="5" id="KW-1185">Reference proteome</keyword>
<keyword evidence="3" id="KW-0511">Multifunctional enzyme</keyword>
<dbReference type="GO" id="GO:0003857">
    <property type="term" value="F:(3S)-3-hydroxyacyl-CoA dehydrogenase (NAD+) activity"/>
    <property type="evidence" value="ECO:0007669"/>
    <property type="project" value="TreeGrafter"/>
</dbReference>